<dbReference type="Proteomes" id="UP001153069">
    <property type="component" value="Unassembled WGS sequence"/>
</dbReference>
<feature type="compositionally biased region" description="Basic residues" evidence="8">
    <location>
        <begin position="390"/>
        <end position="401"/>
    </location>
</feature>
<keyword evidence="2" id="KW-0677">Repeat</keyword>
<dbReference type="GO" id="GO:0008270">
    <property type="term" value="F:zinc ion binding"/>
    <property type="evidence" value="ECO:0007669"/>
    <property type="project" value="UniProtKB-KW"/>
</dbReference>
<dbReference type="SMART" id="SM00028">
    <property type="entry name" value="TPR"/>
    <property type="match status" value="6"/>
</dbReference>
<dbReference type="Gene3D" id="1.25.40.10">
    <property type="entry name" value="Tetratricopeptide repeat domain"/>
    <property type="match status" value="3"/>
</dbReference>
<feature type="compositionally biased region" description="Acidic residues" evidence="8">
    <location>
        <begin position="441"/>
        <end position="457"/>
    </location>
</feature>
<feature type="compositionally biased region" description="Low complexity" evidence="8">
    <location>
        <begin position="15"/>
        <end position="24"/>
    </location>
</feature>
<evidence type="ECO:0000256" key="7">
    <source>
        <dbReference type="PROSITE-ProRule" id="PRU00339"/>
    </source>
</evidence>
<reference evidence="10" key="1">
    <citation type="submission" date="2020-06" db="EMBL/GenBank/DDBJ databases">
        <authorList>
            <consortium name="Plant Systems Biology data submission"/>
        </authorList>
    </citation>
    <scope>NUCLEOTIDE SEQUENCE</scope>
    <source>
        <strain evidence="10">D6</strain>
    </source>
</reference>
<dbReference type="EMBL" id="CAICTM010000113">
    <property type="protein sequence ID" value="CAB9501659.1"/>
    <property type="molecule type" value="Genomic_DNA"/>
</dbReference>
<feature type="compositionally biased region" description="Basic and acidic residues" evidence="8">
    <location>
        <begin position="406"/>
        <end position="416"/>
    </location>
</feature>
<dbReference type="PROSITE" id="PS01358">
    <property type="entry name" value="ZF_RANBP2_1"/>
    <property type="match status" value="1"/>
</dbReference>
<evidence type="ECO:0000313" key="10">
    <source>
        <dbReference type="EMBL" id="CAB9501659.1"/>
    </source>
</evidence>
<dbReference type="Gene3D" id="2.30.30.380">
    <property type="entry name" value="Zn-finger domain of Sec23/24"/>
    <property type="match status" value="1"/>
</dbReference>
<keyword evidence="1" id="KW-0479">Metal-binding</keyword>
<proteinExistence type="predicted"/>
<evidence type="ECO:0000259" key="9">
    <source>
        <dbReference type="PROSITE" id="PS50199"/>
    </source>
</evidence>
<feature type="region of interest" description="Disordered" evidence="8">
    <location>
        <begin position="943"/>
        <end position="984"/>
    </location>
</feature>
<dbReference type="Pfam" id="PF13424">
    <property type="entry name" value="TPR_12"/>
    <property type="match status" value="1"/>
</dbReference>
<feature type="compositionally biased region" description="Basic residues" evidence="8">
    <location>
        <begin position="956"/>
        <end position="972"/>
    </location>
</feature>
<evidence type="ECO:0000256" key="5">
    <source>
        <dbReference type="ARBA" id="ARBA00022833"/>
    </source>
</evidence>
<name>A0A9N8DJ22_9STRA</name>
<dbReference type="PANTHER" id="PTHR45641:SF1">
    <property type="entry name" value="AAA+ ATPASE DOMAIN-CONTAINING PROTEIN"/>
    <property type="match status" value="1"/>
</dbReference>
<evidence type="ECO:0000313" key="11">
    <source>
        <dbReference type="Proteomes" id="UP001153069"/>
    </source>
</evidence>
<feature type="compositionally biased region" description="Low complexity" evidence="8">
    <location>
        <begin position="696"/>
        <end position="712"/>
    </location>
</feature>
<feature type="region of interest" description="Disordered" evidence="8">
    <location>
        <begin position="334"/>
        <end position="516"/>
    </location>
</feature>
<dbReference type="Gene3D" id="1.25.10.10">
    <property type="entry name" value="Leucine-rich Repeat Variant"/>
    <property type="match status" value="1"/>
</dbReference>
<dbReference type="OrthoDB" id="261960at2759"/>
<gene>
    <name evidence="10" type="ORF">SEMRO_114_G056520.1</name>
</gene>
<evidence type="ECO:0000256" key="3">
    <source>
        <dbReference type="ARBA" id="ARBA00022771"/>
    </source>
</evidence>
<accession>A0A9N8DJ22</accession>
<feature type="compositionally biased region" description="Acidic residues" evidence="8">
    <location>
        <begin position="344"/>
        <end position="356"/>
    </location>
</feature>
<keyword evidence="11" id="KW-1185">Reference proteome</keyword>
<evidence type="ECO:0000256" key="8">
    <source>
        <dbReference type="SAM" id="MobiDB-lite"/>
    </source>
</evidence>
<keyword evidence="3 6" id="KW-0863">Zinc-finger</keyword>
<feature type="region of interest" description="Disordered" evidence="8">
    <location>
        <begin position="1"/>
        <end position="24"/>
    </location>
</feature>
<dbReference type="InterPro" id="IPR011989">
    <property type="entry name" value="ARM-like"/>
</dbReference>
<evidence type="ECO:0000256" key="4">
    <source>
        <dbReference type="ARBA" id="ARBA00022803"/>
    </source>
</evidence>
<evidence type="ECO:0000256" key="6">
    <source>
        <dbReference type="PROSITE-ProRule" id="PRU00322"/>
    </source>
</evidence>
<dbReference type="SUPFAM" id="SSF48452">
    <property type="entry name" value="TPR-like"/>
    <property type="match status" value="3"/>
</dbReference>
<dbReference type="PROSITE" id="PS50199">
    <property type="entry name" value="ZF_RANBP2_2"/>
    <property type="match status" value="1"/>
</dbReference>
<dbReference type="SMART" id="SM00547">
    <property type="entry name" value="ZnF_RBZ"/>
    <property type="match status" value="2"/>
</dbReference>
<dbReference type="InterPro" id="IPR001876">
    <property type="entry name" value="Znf_RanBP2"/>
</dbReference>
<dbReference type="InterPro" id="IPR019734">
    <property type="entry name" value="TPR_rpt"/>
</dbReference>
<keyword evidence="5" id="KW-0862">Zinc</keyword>
<dbReference type="InterPro" id="IPR011990">
    <property type="entry name" value="TPR-like_helical_dom_sf"/>
</dbReference>
<feature type="compositionally biased region" description="Basic and acidic residues" evidence="8">
    <location>
        <begin position="362"/>
        <end position="375"/>
    </location>
</feature>
<protein>
    <submittedName>
        <fullName evidence="10">Kinesin light chain</fullName>
    </submittedName>
</protein>
<keyword evidence="4 7" id="KW-0802">TPR repeat</keyword>
<dbReference type="InterPro" id="IPR016024">
    <property type="entry name" value="ARM-type_fold"/>
</dbReference>
<evidence type="ECO:0000256" key="1">
    <source>
        <dbReference type="ARBA" id="ARBA00022723"/>
    </source>
</evidence>
<dbReference type="SUPFAM" id="SSF48371">
    <property type="entry name" value="ARM repeat"/>
    <property type="match status" value="2"/>
</dbReference>
<feature type="compositionally biased region" description="Basic and acidic residues" evidence="8">
    <location>
        <begin position="685"/>
        <end position="695"/>
    </location>
</feature>
<feature type="repeat" description="TPR" evidence="7">
    <location>
        <begin position="2339"/>
        <end position="2372"/>
    </location>
</feature>
<feature type="domain" description="RanBP2-type" evidence="9">
    <location>
        <begin position="759"/>
        <end position="790"/>
    </location>
</feature>
<dbReference type="PANTHER" id="PTHR45641">
    <property type="entry name" value="TETRATRICOPEPTIDE REPEAT PROTEIN (AFU_ORTHOLOGUE AFUA_6G03870)"/>
    <property type="match status" value="1"/>
</dbReference>
<organism evidence="10 11">
    <name type="scientific">Seminavis robusta</name>
    <dbReference type="NCBI Taxonomy" id="568900"/>
    <lineage>
        <taxon>Eukaryota</taxon>
        <taxon>Sar</taxon>
        <taxon>Stramenopiles</taxon>
        <taxon>Ochrophyta</taxon>
        <taxon>Bacillariophyta</taxon>
        <taxon>Bacillariophyceae</taxon>
        <taxon>Bacillariophycidae</taxon>
        <taxon>Naviculales</taxon>
        <taxon>Naviculaceae</taxon>
        <taxon>Seminavis</taxon>
    </lineage>
</organism>
<comment type="caution">
    <text evidence="10">The sequence shown here is derived from an EMBL/GenBank/DDBJ whole genome shotgun (WGS) entry which is preliminary data.</text>
</comment>
<sequence>MSMDPYQPLERSDSSGDSSYSLLTEQETVRAAEVAARQAVDPQNLLAQQQSHAPPPVLAYYQAPPPAQYQAPPPARFFSPQQQQPQAPNAAHQRNPLIQAQWGNSISGGCHQHAYKQPPARPPGPPSFLQHPYRGPQSTDHCLPHAVPQQPPPEEQRFLAQQVALQQAQIAQLQTQIGEMRRNGHMVASSSNSASPSISLEHLESAVILKHDFKKEDENLNELSKLYKNQRVFIKACTNPRVDQPYDLLKLQEFLKFVFEWIPGHQRLNEDVSFWVLEDRLTKSLPSGYIPLDWKDDKYPHVLGELHGKRFVRASIACIVHDLVGARHVCKECKKRNKRRRDQEDDTESDVDDDDSGSSGGRDNKPCRDGDHQMEDSNNGSGGGSGSTCSRKKRSTKKKQRGNGGKKSDSAVRRAYIDYPSDGTSSFDSDDESMIFTDASTDSDSDDSHDDDGDDEGSAGQSGSPSEVCSGQDRQDREEPMRRRKPLESLEDQQNDMEAVRNNQTAETQILPESPAIIEEEKIAEMESVDHMNKDEHPEISTDNKAGTELISEAQVEDKAIHAEILGETLPAYWQPTTEASSAHTFTEAEMEELRFALPDVPPSMAETKGQPEKKWSTDERAAMMSLSRGQRDPNENKICLRAPIPTQSRSADASNTEKLRTLSTAVPQGLQGFRGPQWIFPHTEEKSTRNHEQQSRSVPVTSRTTTTTTTKVPAATPISLQLPRKGSFQQTTHYHDTNTNTTMSDDNGSDGSWQDVAKAAQKPWACAVCTLENPPDFLACQVCGTTRDTTEVAKRTSAKGNNLVEPPTVIKKKEEPAAISPPKPDEILDLLSKYGHATFDHGGRVVSVESSPGRSSCFCFSTWFACGDDDKANFQSLLQQAMELNFTYLQRPGKGGCLGWDTEKNQLSYSWCTENSSSSSKKPFQSMLEHYLKTAIELAQTFRNDHDSKPNSKLPQKRNVSRSRSPRRKHSPSRDKTNAAPQKFKSAPVVEYNSFLSLIQQQDVSGLFQWMSDYCVNKNERGDNTVVVLEALMGFVEQDESLRNQAVALGPTALQPLLETLSSWNHRPLAGMILAYLLCSHRPLQHVHKYQDQIQGSLFDQALDEKDGIPSTKIRYVVGAAKRCWDGRRMSSQTDYYDDLFAAIQSHRQQQATDKLIDMLTTQEQNELWQYPQLQVTIVVYLINAVETDATLGDKIVPAVPCLLETFYATPSSDRETRTVCAMLVALLLRSDSLLIAADDVQKQAIRDCVEFLCSATGDLTVYQPIGTGVAKRPAVDLQMSLQGIVYAGEKARSLLARGPVHVAPPVATFKFWACAFCPLKENPLDVAVCQACGKQKSGHAKKAPPKLARPGMVTRARSVLTNWKHFAAHLKAVSTCTDDPPRQLQLAVDLMKSVEHDANARECMVSMDSFHYLLSIFRDTSERDRELRTAVALILAYLLRSCYPQKIPALNKEKRQEIMRILDFLQDNKREIMIGGTEMSPQALIYVSSQARNYFNHIDAHDTRETRLVSSKSKATISGPAVKRDKNVGLAAWSIEPYLHFLKSNNEERKLDAVVSLMKIAKTSPTQRALMHNYGIATRLVDIVFADGSAELKVAAALTLAYIMPGGDESASPRPFDETSEILRVLEACGGRDFTVNGVEIPSQELEWALDIFRRSASPNQVAKVDFARSGTTRESLTCDDDVKQSKQMTTSNLDLEYLYREKDVTRLLGLLRARTCRMLDAALLLFSLLKRNSDIGERDVSSNGLSCLLDIFSDWANTSDELRLAVALVVSLLDPSVELSFELKKGSLNCVKFLENHRSEAQRIRARASNKVNAAMEFKLEPTSYNYVQENGNAGILHANSLGLVCNATSWTWDVVIDCKPQTKAYVKISTSDPNCPTMTLNMQNQETARLLIDDALGRKRLSSAQHIDASSGDETDSISDDAVLTVPRYLDISFADKPGFLGVSVHHLENFFLPQVKKTRGLKSGSKFYEIENLQKATGFVREQGKSTICPIDGRLGAAYVHCLKGQDHVGLANHMLSWTWSYSVKNVVETLVWYCEKNKYDPKRVYVWICCLCLNQHRVVEKSNDSEVGKSGMDSADSSVDFENEFQRRVLGIGRVLIMMRPWSDPENLQRVWCVFECFMAYYSGCEVSIVMPPAEHDRMGIDLFSSFGYEHGIDSLYEALNNVDLEKAKASVEQDRVRILQLIRERIGFDEVNMLVRDRLRLWVRQVIDSLVKLRESNELDNSRLGPEGDSLMGSETDIVTDKTARLDYCKFLKQVGDIYEKYGDLPSAHNMFNKCLSLKVAIQGEAHLDVADACTDLGRTLFSRGMLKSSMEMYLRAMRIRERVGGVDADTSSTYFLVGQLLGEMGDSDEAIAEMQKCLAMQEHLEKHREAAFTRAHIAMLLGESNLEALRQQGLKMARSSLAALEGIWQRKNHPDIAFCYYVMANSLKESNVEQALLMINQCRTIQESVLGKRHPSLAITYNCHGDILRRQYRLHDAMEQYQNALRVYQETIGSSPVKIARTYANMSVVASFLKSHEEATELHDGALASIESSSEAMDQELVLIYSTAGEELFERNQHDLAVVLFRRGLDVMGAMLGKDHPDLAAGHDAVALTMYSNGDYAGALHEYKRSLNIRKALLEEDSPEVVETTQLIRRTTIQILERRGSMLGFITQ</sequence>
<feature type="region of interest" description="Disordered" evidence="8">
    <location>
        <begin position="685"/>
        <end position="712"/>
    </location>
</feature>
<dbReference type="Pfam" id="PF13374">
    <property type="entry name" value="TPR_10"/>
    <property type="match status" value="2"/>
</dbReference>
<evidence type="ECO:0000256" key="2">
    <source>
        <dbReference type="ARBA" id="ARBA00022737"/>
    </source>
</evidence>
<dbReference type="PROSITE" id="PS50005">
    <property type="entry name" value="TPR"/>
    <property type="match status" value="1"/>
</dbReference>
<feature type="region of interest" description="Disordered" evidence="8">
    <location>
        <begin position="102"/>
        <end position="154"/>
    </location>
</feature>